<dbReference type="PANTHER" id="PTHR43227:SF11">
    <property type="entry name" value="BLL4140 PROTEIN"/>
    <property type="match status" value="1"/>
</dbReference>
<evidence type="ECO:0000256" key="4">
    <source>
        <dbReference type="ARBA" id="ARBA00022692"/>
    </source>
</evidence>
<evidence type="ECO:0000256" key="7">
    <source>
        <dbReference type="RuleBase" id="RU363032"/>
    </source>
</evidence>
<evidence type="ECO:0000313" key="10">
    <source>
        <dbReference type="Proteomes" id="UP000256977"/>
    </source>
</evidence>
<evidence type="ECO:0000256" key="3">
    <source>
        <dbReference type="ARBA" id="ARBA00022475"/>
    </source>
</evidence>
<evidence type="ECO:0000259" key="8">
    <source>
        <dbReference type="PROSITE" id="PS50928"/>
    </source>
</evidence>
<evidence type="ECO:0000256" key="2">
    <source>
        <dbReference type="ARBA" id="ARBA00022448"/>
    </source>
</evidence>
<sequence>MSGRRRAGENDMAARAVNTQGADDVARRISKYKMLYVMLLPAVVFLIIFNYIPMYGATIAFKDFWMTKGILGSPWVGFEHFERLFATDKFWQVFRNTIEINLLRLLFGFPAPIVLAILLNEVRHKLFKRSIQTIVYLPHFISWVTIAGIIFSLLSNEGLVNKIITAFGGESVNFLTSNAMFRPLLVLSGIWKEAGWGTIIFLAALAGVNPDLYEAATVDGANRFKQIVHITLPSLLPVISILLILNFGSMMNGGFDQVFNLYNTMVYESGDVIDTYVYRIGLTQGKYSMATAIGLFLNIINFLLLILVNQAAKRMSGQGIY</sequence>
<dbReference type="EMBL" id="QRDZ01000018">
    <property type="protein sequence ID" value="RED66424.1"/>
    <property type="molecule type" value="Genomic_DNA"/>
</dbReference>
<dbReference type="GO" id="GO:0005886">
    <property type="term" value="C:plasma membrane"/>
    <property type="evidence" value="ECO:0007669"/>
    <property type="project" value="UniProtKB-SubCell"/>
</dbReference>
<reference evidence="9 10" key="1">
    <citation type="submission" date="2018-07" db="EMBL/GenBank/DDBJ databases">
        <title>Genomic Encyclopedia of Type Strains, Phase III (KMG-III): the genomes of soil and plant-associated and newly described type strains.</title>
        <authorList>
            <person name="Whitman W."/>
        </authorList>
    </citation>
    <scope>NUCLEOTIDE SEQUENCE [LARGE SCALE GENOMIC DNA]</scope>
    <source>
        <strain evidence="9 10">CECT 7287</strain>
    </source>
</reference>
<dbReference type="CDD" id="cd06261">
    <property type="entry name" value="TM_PBP2"/>
    <property type="match status" value="1"/>
</dbReference>
<dbReference type="GO" id="GO:0055085">
    <property type="term" value="P:transmembrane transport"/>
    <property type="evidence" value="ECO:0007669"/>
    <property type="project" value="InterPro"/>
</dbReference>
<feature type="transmembrane region" description="Helical" evidence="7">
    <location>
        <begin position="184"/>
        <end position="206"/>
    </location>
</feature>
<feature type="transmembrane region" description="Helical" evidence="7">
    <location>
        <begin position="34"/>
        <end position="52"/>
    </location>
</feature>
<protein>
    <submittedName>
        <fullName evidence="9">Carbohydrate ABC transporter membrane protein 1 (CUT1 family)</fullName>
    </submittedName>
</protein>
<keyword evidence="10" id="KW-1185">Reference proteome</keyword>
<feature type="transmembrane region" description="Helical" evidence="7">
    <location>
        <begin position="227"/>
        <end position="247"/>
    </location>
</feature>
<keyword evidence="2 7" id="KW-0813">Transport</keyword>
<dbReference type="Gene3D" id="1.10.3720.10">
    <property type="entry name" value="MetI-like"/>
    <property type="match status" value="1"/>
</dbReference>
<name>A0A3D9IXP9_9BACL</name>
<feature type="transmembrane region" description="Helical" evidence="7">
    <location>
        <begin position="134"/>
        <end position="154"/>
    </location>
</feature>
<keyword evidence="4 7" id="KW-0812">Transmembrane</keyword>
<comment type="caution">
    <text evidence="9">The sequence shown here is derived from an EMBL/GenBank/DDBJ whole genome shotgun (WGS) entry which is preliminary data.</text>
</comment>
<evidence type="ECO:0000256" key="6">
    <source>
        <dbReference type="ARBA" id="ARBA00023136"/>
    </source>
</evidence>
<dbReference type="InterPro" id="IPR000515">
    <property type="entry name" value="MetI-like"/>
</dbReference>
<dbReference type="PROSITE" id="PS50928">
    <property type="entry name" value="ABC_TM1"/>
    <property type="match status" value="1"/>
</dbReference>
<evidence type="ECO:0000256" key="1">
    <source>
        <dbReference type="ARBA" id="ARBA00004651"/>
    </source>
</evidence>
<dbReference type="Pfam" id="PF00528">
    <property type="entry name" value="BPD_transp_1"/>
    <property type="match status" value="1"/>
</dbReference>
<dbReference type="InterPro" id="IPR035906">
    <property type="entry name" value="MetI-like_sf"/>
</dbReference>
<comment type="subcellular location">
    <subcellularLocation>
        <location evidence="1 7">Cell membrane</location>
        <topology evidence="1 7">Multi-pass membrane protein</topology>
    </subcellularLocation>
</comment>
<dbReference type="SUPFAM" id="SSF161098">
    <property type="entry name" value="MetI-like"/>
    <property type="match status" value="1"/>
</dbReference>
<comment type="similarity">
    <text evidence="7">Belongs to the binding-protein-dependent transport system permease family.</text>
</comment>
<feature type="domain" description="ABC transmembrane type-1" evidence="8">
    <location>
        <begin position="94"/>
        <end position="308"/>
    </location>
</feature>
<keyword evidence="5 7" id="KW-1133">Transmembrane helix</keyword>
<keyword evidence="3" id="KW-1003">Cell membrane</keyword>
<evidence type="ECO:0000313" key="9">
    <source>
        <dbReference type="EMBL" id="RED66424.1"/>
    </source>
</evidence>
<accession>A0A3D9IXP9</accession>
<dbReference type="AlphaFoldDB" id="A0A3D9IXP9"/>
<feature type="transmembrane region" description="Helical" evidence="7">
    <location>
        <begin position="287"/>
        <end position="308"/>
    </location>
</feature>
<dbReference type="Proteomes" id="UP000256977">
    <property type="component" value="Unassembled WGS sequence"/>
</dbReference>
<proteinExistence type="inferred from homology"/>
<dbReference type="PANTHER" id="PTHR43227">
    <property type="entry name" value="BLL4140 PROTEIN"/>
    <property type="match status" value="1"/>
</dbReference>
<gene>
    <name evidence="9" type="ORF">DFP98_11845</name>
</gene>
<feature type="transmembrane region" description="Helical" evidence="7">
    <location>
        <begin position="102"/>
        <end position="122"/>
    </location>
</feature>
<dbReference type="InterPro" id="IPR050809">
    <property type="entry name" value="UgpAE/MalFG_permease"/>
</dbReference>
<keyword evidence="6 7" id="KW-0472">Membrane</keyword>
<organism evidence="9 10">
    <name type="scientific">Cohnella phaseoli</name>
    <dbReference type="NCBI Taxonomy" id="456490"/>
    <lineage>
        <taxon>Bacteria</taxon>
        <taxon>Bacillati</taxon>
        <taxon>Bacillota</taxon>
        <taxon>Bacilli</taxon>
        <taxon>Bacillales</taxon>
        <taxon>Paenibacillaceae</taxon>
        <taxon>Cohnella</taxon>
    </lineage>
</organism>
<evidence type="ECO:0000256" key="5">
    <source>
        <dbReference type="ARBA" id="ARBA00022989"/>
    </source>
</evidence>